<dbReference type="CDD" id="cd03293">
    <property type="entry name" value="ABC_NrtD_SsuB_transporters"/>
    <property type="match status" value="1"/>
</dbReference>
<dbReference type="GO" id="GO:0005524">
    <property type="term" value="F:ATP binding"/>
    <property type="evidence" value="ECO:0007669"/>
    <property type="project" value="UniProtKB-KW"/>
</dbReference>
<dbReference type="PROSITE" id="PS00211">
    <property type="entry name" value="ABC_TRANSPORTER_1"/>
    <property type="match status" value="1"/>
</dbReference>
<dbReference type="OrthoDB" id="8773773at2"/>
<evidence type="ECO:0000256" key="2">
    <source>
        <dbReference type="ARBA" id="ARBA00022741"/>
    </source>
</evidence>
<proteinExistence type="predicted"/>
<keyword evidence="2" id="KW-0547">Nucleotide-binding</keyword>
<dbReference type="SUPFAM" id="SSF52540">
    <property type="entry name" value="P-loop containing nucleoside triphosphate hydrolases"/>
    <property type="match status" value="1"/>
</dbReference>
<dbReference type="PROSITE" id="PS50893">
    <property type="entry name" value="ABC_TRANSPORTER_2"/>
    <property type="match status" value="1"/>
</dbReference>
<dbReference type="Gene3D" id="3.40.50.300">
    <property type="entry name" value="P-loop containing nucleotide triphosphate hydrolases"/>
    <property type="match status" value="1"/>
</dbReference>
<keyword evidence="6" id="KW-1185">Reference proteome</keyword>
<name>A0A4Q7Y2D7_9ACTN</name>
<keyword evidence="3 5" id="KW-0067">ATP-binding</keyword>
<organism evidence="5 6">
    <name type="scientific">Blastococcus saxobsidens</name>
    <dbReference type="NCBI Taxonomy" id="138336"/>
    <lineage>
        <taxon>Bacteria</taxon>
        <taxon>Bacillati</taxon>
        <taxon>Actinomycetota</taxon>
        <taxon>Actinomycetes</taxon>
        <taxon>Geodermatophilales</taxon>
        <taxon>Geodermatophilaceae</taxon>
        <taxon>Blastococcus</taxon>
    </lineage>
</organism>
<protein>
    <submittedName>
        <fullName evidence="5">NitT/TauT family transport system ATP-binding protein</fullName>
    </submittedName>
</protein>
<evidence type="ECO:0000259" key="4">
    <source>
        <dbReference type="PROSITE" id="PS50893"/>
    </source>
</evidence>
<gene>
    <name evidence="5" type="ORF">BKA19_0614</name>
</gene>
<dbReference type="InterPro" id="IPR050166">
    <property type="entry name" value="ABC_transporter_ATP-bind"/>
</dbReference>
<dbReference type="EMBL" id="SHKV01000001">
    <property type="protein sequence ID" value="RZU30977.1"/>
    <property type="molecule type" value="Genomic_DNA"/>
</dbReference>
<dbReference type="Pfam" id="PF00005">
    <property type="entry name" value="ABC_tran"/>
    <property type="match status" value="1"/>
</dbReference>
<feature type="domain" description="ABC transporter" evidence="4">
    <location>
        <begin position="4"/>
        <end position="237"/>
    </location>
</feature>
<evidence type="ECO:0000256" key="3">
    <source>
        <dbReference type="ARBA" id="ARBA00022840"/>
    </source>
</evidence>
<dbReference type="Proteomes" id="UP000292507">
    <property type="component" value="Unassembled WGS sequence"/>
</dbReference>
<sequence length="266" mass="29024">MTDLRVEGLQVAYETRPGERLVACQDISLTVASGEFVTIIGPSGCGKSTVLHCMGGLLPPTQGRVLFGGDEVVQPNPHNAAFVFQDYSLFPWKNILENVGMGLTFAGAGKTEIAGKAAEKLDFVGLGEFAHALPRELSGGMQQRVAVARALAMEPRVLLMDEPFGALDEQSRRTLGSDMARILEQTQRSVVLITHSLDEAIFWADRIIVMSARPGTIIEEIEVKAPRPRDLSMMTEPEFQAIRVRLFDLIQLQQAKKAPQPLAGGR</sequence>
<dbReference type="RefSeq" id="WP_104528583.1">
    <property type="nucleotide sequence ID" value="NZ_POQT01000015.1"/>
</dbReference>
<keyword evidence="1" id="KW-0813">Transport</keyword>
<dbReference type="GO" id="GO:0016887">
    <property type="term" value="F:ATP hydrolysis activity"/>
    <property type="evidence" value="ECO:0007669"/>
    <property type="project" value="InterPro"/>
</dbReference>
<dbReference type="InterPro" id="IPR017871">
    <property type="entry name" value="ABC_transporter-like_CS"/>
</dbReference>
<dbReference type="PANTHER" id="PTHR42788">
    <property type="entry name" value="TAURINE IMPORT ATP-BINDING PROTEIN-RELATED"/>
    <property type="match status" value="1"/>
</dbReference>
<reference evidence="5 6" key="1">
    <citation type="submission" date="2019-02" db="EMBL/GenBank/DDBJ databases">
        <title>Sequencing the genomes of 1000 actinobacteria strains.</title>
        <authorList>
            <person name="Klenk H.-P."/>
        </authorList>
    </citation>
    <scope>NUCLEOTIDE SEQUENCE [LARGE SCALE GENOMIC DNA]</scope>
    <source>
        <strain evidence="5 6">DSM 44509</strain>
    </source>
</reference>
<dbReference type="InterPro" id="IPR003593">
    <property type="entry name" value="AAA+_ATPase"/>
</dbReference>
<evidence type="ECO:0000313" key="5">
    <source>
        <dbReference type="EMBL" id="RZU30977.1"/>
    </source>
</evidence>
<dbReference type="InterPro" id="IPR027417">
    <property type="entry name" value="P-loop_NTPase"/>
</dbReference>
<evidence type="ECO:0000313" key="6">
    <source>
        <dbReference type="Proteomes" id="UP000292507"/>
    </source>
</evidence>
<comment type="caution">
    <text evidence="5">The sequence shown here is derived from an EMBL/GenBank/DDBJ whole genome shotgun (WGS) entry which is preliminary data.</text>
</comment>
<dbReference type="SMART" id="SM00382">
    <property type="entry name" value="AAA"/>
    <property type="match status" value="1"/>
</dbReference>
<dbReference type="PANTHER" id="PTHR42788:SF13">
    <property type="entry name" value="ALIPHATIC SULFONATES IMPORT ATP-BINDING PROTEIN SSUB"/>
    <property type="match status" value="1"/>
</dbReference>
<dbReference type="InterPro" id="IPR003439">
    <property type="entry name" value="ABC_transporter-like_ATP-bd"/>
</dbReference>
<dbReference type="AlphaFoldDB" id="A0A4Q7Y2D7"/>
<evidence type="ECO:0000256" key="1">
    <source>
        <dbReference type="ARBA" id="ARBA00022448"/>
    </source>
</evidence>
<accession>A0A4Q7Y2D7</accession>